<evidence type="ECO:0000313" key="12">
    <source>
        <dbReference type="EMBL" id="PMP97977.1"/>
    </source>
</evidence>
<comment type="function">
    <text evidence="9">Catalyzes the phosphorylation of the position 2 hydroxy group of 4-diphosphocytidyl-2C-methyl-D-erythritol.</text>
</comment>
<dbReference type="Gene3D" id="3.30.70.890">
    <property type="entry name" value="GHMP kinase, C-terminal domain"/>
    <property type="match status" value="1"/>
</dbReference>
<keyword evidence="4 9" id="KW-0808">Transferase</keyword>
<dbReference type="InterPro" id="IPR036554">
    <property type="entry name" value="GHMP_kinase_C_sf"/>
</dbReference>
<dbReference type="GO" id="GO:0016114">
    <property type="term" value="P:terpenoid biosynthetic process"/>
    <property type="evidence" value="ECO:0007669"/>
    <property type="project" value="UniProtKB-UniRule"/>
</dbReference>
<evidence type="ECO:0000256" key="6">
    <source>
        <dbReference type="ARBA" id="ARBA00022777"/>
    </source>
</evidence>
<accession>A0A2N7QG95</accession>
<feature type="domain" description="GHMP kinase N-terminal" evidence="10">
    <location>
        <begin position="66"/>
        <end position="138"/>
    </location>
</feature>
<dbReference type="Pfam" id="PF00288">
    <property type="entry name" value="GHMP_kinases_N"/>
    <property type="match status" value="1"/>
</dbReference>
<reference evidence="12 13" key="1">
    <citation type="submission" date="2018-01" db="EMBL/GenBank/DDBJ databases">
        <title>Metagenomic assembled genomes from two thermal pools in the Uzon Caldera, Kamchatka, Russia.</title>
        <authorList>
            <person name="Wilkins L."/>
            <person name="Ettinger C."/>
        </authorList>
    </citation>
    <scope>NUCLEOTIDE SEQUENCE [LARGE SCALE GENOMIC DNA]</scope>
    <source>
        <strain evidence="12">ARK-04</strain>
    </source>
</reference>
<protein>
    <recommendedName>
        <fullName evidence="3 9">4-diphosphocytidyl-2-C-methyl-D-erythritol kinase</fullName>
        <shortName evidence="9">CMK</shortName>
        <ecNumber evidence="2 9">2.7.1.148</ecNumber>
    </recommendedName>
    <alternativeName>
        <fullName evidence="8 9">4-(cytidine-5'-diphospho)-2-C-methyl-D-erythritol kinase</fullName>
    </alternativeName>
</protein>
<evidence type="ECO:0000259" key="11">
    <source>
        <dbReference type="Pfam" id="PF08544"/>
    </source>
</evidence>
<keyword evidence="7 9" id="KW-0067">ATP-binding</keyword>
<dbReference type="Gene3D" id="3.30.230.10">
    <property type="match status" value="1"/>
</dbReference>
<evidence type="ECO:0000256" key="3">
    <source>
        <dbReference type="ARBA" id="ARBA00017473"/>
    </source>
</evidence>
<dbReference type="AlphaFoldDB" id="A0A2N7QG95"/>
<evidence type="ECO:0000256" key="5">
    <source>
        <dbReference type="ARBA" id="ARBA00022741"/>
    </source>
</evidence>
<evidence type="ECO:0000256" key="8">
    <source>
        <dbReference type="ARBA" id="ARBA00032554"/>
    </source>
</evidence>
<dbReference type="InterPro" id="IPR020568">
    <property type="entry name" value="Ribosomal_Su5_D2-typ_SF"/>
</dbReference>
<dbReference type="PIRSF" id="PIRSF010376">
    <property type="entry name" value="IspE"/>
    <property type="match status" value="1"/>
</dbReference>
<dbReference type="InterPro" id="IPR013750">
    <property type="entry name" value="GHMP_kinase_C_dom"/>
</dbReference>
<dbReference type="EMBL" id="PNJD01000078">
    <property type="protein sequence ID" value="PMP97977.1"/>
    <property type="molecule type" value="Genomic_DNA"/>
</dbReference>
<feature type="domain" description="GHMP kinase C-terminal" evidence="11">
    <location>
        <begin position="207"/>
        <end position="257"/>
    </location>
</feature>
<comment type="caution">
    <text evidence="12">The sequence shown here is derived from an EMBL/GenBank/DDBJ whole genome shotgun (WGS) entry which is preliminary data.</text>
</comment>
<dbReference type="SUPFAM" id="SSF54211">
    <property type="entry name" value="Ribosomal protein S5 domain 2-like"/>
    <property type="match status" value="1"/>
</dbReference>
<dbReference type="NCBIfam" id="TIGR00154">
    <property type="entry name" value="ispE"/>
    <property type="match status" value="1"/>
</dbReference>
<dbReference type="InterPro" id="IPR004424">
    <property type="entry name" value="IspE"/>
</dbReference>
<organism evidence="12 13">
    <name type="scientific">Thermodesulfobacterium geofontis</name>
    <dbReference type="NCBI Taxonomy" id="1295609"/>
    <lineage>
        <taxon>Bacteria</taxon>
        <taxon>Pseudomonadati</taxon>
        <taxon>Thermodesulfobacteriota</taxon>
        <taxon>Thermodesulfobacteria</taxon>
        <taxon>Thermodesulfobacteriales</taxon>
        <taxon>Thermodesulfobacteriaceae</taxon>
        <taxon>Thermodesulfobacterium</taxon>
    </lineage>
</organism>
<keyword evidence="6 9" id="KW-0418">Kinase</keyword>
<comment type="pathway">
    <text evidence="9">Isoprenoid biosynthesis; isopentenyl diphosphate biosynthesis via DXP pathway; isopentenyl diphosphate from 1-deoxy-D-xylulose 5-phosphate: step 3/6.</text>
</comment>
<dbReference type="HAMAP" id="MF_00061">
    <property type="entry name" value="IspE"/>
    <property type="match status" value="1"/>
</dbReference>
<dbReference type="Pfam" id="PF08544">
    <property type="entry name" value="GHMP_kinases_C"/>
    <property type="match status" value="1"/>
</dbReference>
<evidence type="ECO:0000259" key="10">
    <source>
        <dbReference type="Pfam" id="PF00288"/>
    </source>
</evidence>
<dbReference type="GO" id="GO:0005524">
    <property type="term" value="F:ATP binding"/>
    <property type="evidence" value="ECO:0007669"/>
    <property type="project" value="UniProtKB-UniRule"/>
</dbReference>
<feature type="active site" evidence="9">
    <location>
        <position position="11"/>
    </location>
</feature>
<keyword evidence="9" id="KW-0414">Isoprene biosynthesis</keyword>
<keyword evidence="5 9" id="KW-0547">Nucleotide-binding</keyword>
<comment type="similarity">
    <text evidence="1 9">Belongs to the GHMP kinase family. IspE subfamily.</text>
</comment>
<evidence type="ECO:0000313" key="13">
    <source>
        <dbReference type="Proteomes" id="UP000235619"/>
    </source>
</evidence>
<dbReference type="InterPro" id="IPR006204">
    <property type="entry name" value="GHMP_kinase_N_dom"/>
</dbReference>
<evidence type="ECO:0000256" key="7">
    <source>
        <dbReference type="ARBA" id="ARBA00022840"/>
    </source>
</evidence>
<comment type="catalytic activity">
    <reaction evidence="9">
        <text>4-CDP-2-C-methyl-D-erythritol + ATP = 4-CDP-2-C-methyl-D-erythritol 2-phosphate + ADP + H(+)</text>
        <dbReference type="Rhea" id="RHEA:18437"/>
        <dbReference type="ChEBI" id="CHEBI:15378"/>
        <dbReference type="ChEBI" id="CHEBI:30616"/>
        <dbReference type="ChEBI" id="CHEBI:57823"/>
        <dbReference type="ChEBI" id="CHEBI:57919"/>
        <dbReference type="ChEBI" id="CHEBI:456216"/>
        <dbReference type="EC" id="2.7.1.148"/>
    </reaction>
</comment>
<evidence type="ECO:0000256" key="2">
    <source>
        <dbReference type="ARBA" id="ARBA00012052"/>
    </source>
</evidence>
<dbReference type="GO" id="GO:0019288">
    <property type="term" value="P:isopentenyl diphosphate biosynthetic process, methylerythritol 4-phosphate pathway"/>
    <property type="evidence" value="ECO:0007669"/>
    <property type="project" value="UniProtKB-UniRule"/>
</dbReference>
<gene>
    <name evidence="9 12" type="primary">ispE</name>
    <name evidence="12" type="ORF">C0169_01255</name>
</gene>
<evidence type="ECO:0000256" key="4">
    <source>
        <dbReference type="ARBA" id="ARBA00022679"/>
    </source>
</evidence>
<dbReference type="Proteomes" id="UP000235619">
    <property type="component" value="Unassembled WGS sequence"/>
</dbReference>
<evidence type="ECO:0000256" key="1">
    <source>
        <dbReference type="ARBA" id="ARBA00009684"/>
    </source>
</evidence>
<dbReference type="EC" id="2.7.1.148" evidence="2 9"/>
<name>A0A2N7QG95_9BACT</name>
<dbReference type="PANTHER" id="PTHR43527">
    <property type="entry name" value="4-DIPHOSPHOCYTIDYL-2-C-METHYL-D-ERYTHRITOL KINASE, CHLOROPLASTIC"/>
    <property type="match status" value="1"/>
</dbReference>
<dbReference type="GO" id="GO:0050515">
    <property type="term" value="F:4-(cytidine 5'-diphospho)-2-C-methyl-D-erythritol kinase activity"/>
    <property type="evidence" value="ECO:0007669"/>
    <property type="project" value="UniProtKB-UniRule"/>
</dbReference>
<feature type="active site" evidence="9">
    <location>
        <position position="134"/>
    </location>
</feature>
<evidence type="ECO:0000256" key="9">
    <source>
        <dbReference type="HAMAP-Rule" id="MF_00061"/>
    </source>
</evidence>
<dbReference type="UniPathway" id="UPA00056">
    <property type="reaction ID" value="UER00094"/>
</dbReference>
<dbReference type="InterPro" id="IPR014721">
    <property type="entry name" value="Ribsml_uS5_D2-typ_fold_subgr"/>
</dbReference>
<feature type="binding site" evidence="9">
    <location>
        <begin position="94"/>
        <end position="104"/>
    </location>
    <ligand>
        <name>ATP</name>
        <dbReference type="ChEBI" id="CHEBI:30616"/>
    </ligand>
</feature>
<sequence length="277" mass="31435">MKSYFLLSPAKINLTLQVLKKRKDNYHEIYTIFQKIDLFDEIEIKRGVRSFSLEFFCDISIPQEENLIYKAYKLFKETFGIKEEVSIKVKKIIPVGAGLGGGSSNAASVLKGLAYLYGIRLETFDDLAKKLGADIPFFLSPYPSAIGTGIGEKIAPFPNFSAWYIIICPNFQISTKWAYEILGLTKSKNPIYYSSEIPPWYQSQGLINDFENLVFKKYEDLKKYKEILKNFGACGASLSGTGSSIFGVFDKEPPFFIYKTLKLLLNDCKVFLAKNLE</sequence>
<dbReference type="SUPFAM" id="SSF55060">
    <property type="entry name" value="GHMP Kinase, C-terminal domain"/>
    <property type="match status" value="1"/>
</dbReference>
<dbReference type="PANTHER" id="PTHR43527:SF2">
    <property type="entry name" value="4-DIPHOSPHOCYTIDYL-2-C-METHYL-D-ERYTHRITOL KINASE, CHLOROPLASTIC"/>
    <property type="match status" value="1"/>
</dbReference>
<proteinExistence type="inferred from homology"/>